<dbReference type="PROSITE" id="PS50112">
    <property type="entry name" value="PAS"/>
    <property type="match status" value="3"/>
</dbReference>
<dbReference type="SUPFAM" id="SSF47384">
    <property type="entry name" value="Homodimeric domain of signal transducing histidine kinase"/>
    <property type="match status" value="1"/>
</dbReference>
<dbReference type="NCBIfam" id="TIGR00229">
    <property type="entry name" value="sensory_box"/>
    <property type="match status" value="6"/>
</dbReference>
<feature type="domain" description="Histidine kinase" evidence="14">
    <location>
        <begin position="929"/>
        <end position="1144"/>
    </location>
</feature>
<dbReference type="InterPro" id="IPR050351">
    <property type="entry name" value="BphY/WalK/GraS-like"/>
</dbReference>
<feature type="domain" description="PAC" evidence="16">
    <location>
        <begin position="736"/>
        <end position="788"/>
    </location>
</feature>
<dbReference type="CDD" id="cd00082">
    <property type="entry name" value="HisKA"/>
    <property type="match status" value="1"/>
</dbReference>
<dbReference type="InterPro" id="IPR036890">
    <property type="entry name" value="HATPase_C_sf"/>
</dbReference>
<dbReference type="Gene3D" id="3.30.565.10">
    <property type="entry name" value="Histidine kinase-like ATPase, C-terminal domain"/>
    <property type="match status" value="1"/>
</dbReference>
<dbReference type="SMART" id="SM00091">
    <property type="entry name" value="PAS"/>
    <property type="match status" value="7"/>
</dbReference>
<evidence type="ECO:0000259" key="15">
    <source>
        <dbReference type="PROSITE" id="PS50112"/>
    </source>
</evidence>
<feature type="domain" description="PAC" evidence="16">
    <location>
        <begin position="352"/>
        <end position="406"/>
    </location>
</feature>
<evidence type="ECO:0000256" key="7">
    <source>
        <dbReference type="ARBA" id="ARBA00022741"/>
    </source>
</evidence>
<accession>A0ABY9WMZ4</accession>
<evidence type="ECO:0000256" key="5">
    <source>
        <dbReference type="ARBA" id="ARBA00022679"/>
    </source>
</evidence>
<name>A0ABY9WMZ4_9BACT</name>
<keyword evidence="9" id="KW-0067">ATP-binding</keyword>
<dbReference type="CDD" id="cd00130">
    <property type="entry name" value="PAS"/>
    <property type="match status" value="4"/>
</dbReference>
<evidence type="ECO:0000256" key="9">
    <source>
        <dbReference type="ARBA" id="ARBA00022840"/>
    </source>
</evidence>
<dbReference type="Proteomes" id="UP001611383">
    <property type="component" value="Chromosome"/>
</dbReference>
<dbReference type="InterPro" id="IPR000700">
    <property type="entry name" value="PAS-assoc_C"/>
</dbReference>
<evidence type="ECO:0000256" key="11">
    <source>
        <dbReference type="ARBA" id="ARBA00023012"/>
    </source>
</evidence>
<keyword evidence="11" id="KW-0902">Two-component regulatory system</keyword>
<proteinExistence type="predicted"/>
<evidence type="ECO:0000313" key="18">
    <source>
        <dbReference type="Proteomes" id="UP001611383"/>
    </source>
</evidence>
<dbReference type="Pfam" id="PF02518">
    <property type="entry name" value="HATPase_c"/>
    <property type="match status" value="1"/>
</dbReference>
<dbReference type="InterPro" id="IPR036097">
    <property type="entry name" value="HisK_dim/P_sf"/>
</dbReference>
<dbReference type="Pfam" id="PF13426">
    <property type="entry name" value="PAS_9"/>
    <property type="match status" value="2"/>
</dbReference>
<dbReference type="InterPro" id="IPR005467">
    <property type="entry name" value="His_kinase_dom"/>
</dbReference>
<comment type="subcellular location">
    <subcellularLocation>
        <location evidence="2">Membrane</location>
        <topology evidence="2">Multi-pass membrane protein</topology>
    </subcellularLocation>
</comment>
<feature type="domain" description="PAC" evidence="16">
    <location>
        <begin position="608"/>
        <end position="659"/>
    </location>
</feature>
<dbReference type="InterPro" id="IPR001610">
    <property type="entry name" value="PAC"/>
</dbReference>
<dbReference type="InterPro" id="IPR004358">
    <property type="entry name" value="Sig_transdc_His_kin-like_C"/>
</dbReference>
<dbReference type="PANTHER" id="PTHR42878">
    <property type="entry name" value="TWO-COMPONENT HISTIDINE KINASE"/>
    <property type="match status" value="1"/>
</dbReference>
<dbReference type="InterPro" id="IPR000014">
    <property type="entry name" value="PAS"/>
</dbReference>
<dbReference type="Pfam" id="PF00512">
    <property type="entry name" value="HisKA"/>
    <property type="match status" value="1"/>
</dbReference>
<dbReference type="SMART" id="SM00388">
    <property type="entry name" value="HisKA"/>
    <property type="match status" value="1"/>
</dbReference>
<dbReference type="InterPro" id="IPR003594">
    <property type="entry name" value="HATPase_dom"/>
</dbReference>
<evidence type="ECO:0000256" key="3">
    <source>
        <dbReference type="ARBA" id="ARBA00012438"/>
    </source>
</evidence>
<comment type="catalytic activity">
    <reaction evidence="1">
        <text>ATP + protein L-histidine = ADP + protein N-phospho-L-histidine.</text>
        <dbReference type="EC" id="2.7.13.3"/>
    </reaction>
</comment>
<feature type="coiled-coil region" evidence="13">
    <location>
        <begin position="140"/>
        <end position="170"/>
    </location>
</feature>
<evidence type="ECO:0000313" key="17">
    <source>
        <dbReference type="EMBL" id="WNG43830.1"/>
    </source>
</evidence>
<evidence type="ECO:0000256" key="12">
    <source>
        <dbReference type="ARBA" id="ARBA00023136"/>
    </source>
</evidence>
<dbReference type="RefSeq" id="WP_395815582.1">
    <property type="nucleotide sequence ID" value="NZ_CP043494.1"/>
</dbReference>
<dbReference type="Gene3D" id="1.10.287.130">
    <property type="match status" value="1"/>
</dbReference>
<keyword evidence="13" id="KW-0175">Coiled coil</keyword>
<evidence type="ECO:0000256" key="13">
    <source>
        <dbReference type="SAM" id="Coils"/>
    </source>
</evidence>
<feature type="domain" description="PAS" evidence="15">
    <location>
        <begin position="537"/>
        <end position="579"/>
    </location>
</feature>
<evidence type="ECO:0000256" key="1">
    <source>
        <dbReference type="ARBA" id="ARBA00000085"/>
    </source>
</evidence>
<keyword evidence="10" id="KW-1133">Transmembrane helix</keyword>
<dbReference type="SMART" id="SM00086">
    <property type="entry name" value="PAC"/>
    <property type="match status" value="4"/>
</dbReference>
<dbReference type="Gene3D" id="3.30.450.20">
    <property type="entry name" value="PAS domain"/>
    <property type="match status" value="7"/>
</dbReference>
<evidence type="ECO:0000256" key="10">
    <source>
        <dbReference type="ARBA" id="ARBA00022989"/>
    </source>
</evidence>
<keyword evidence="18" id="KW-1185">Reference proteome</keyword>
<feature type="domain" description="PAS" evidence="15">
    <location>
        <begin position="420"/>
        <end position="465"/>
    </location>
</feature>
<dbReference type="PANTHER" id="PTHR42878:SF7">
    <property type="entry name" value="SENSOR HISTIDINE KINASE GLRK"/>
    <property type="match status" value="1"/>
</dbReference>
<organism evidence="17 18">
    <name type="scientific">Archangium minus</name>
    <dbReference type="NCBI Taxonomy" id="83450"/>
    <lineage>
        <taxon>Bacteria</taxon>
        <taxon>Pseudomonadati</taxon>
        <taxon>Myxococcota</taxon>
        <taxon>Myxococcia</taxon>
        <taxon>Myxococcales</taxon>
        <taxon>Cystobacterineae</taxon>
        <taxon>Archangiaceae</taxon>
        <taxon>Archangium</taxon>
    </lineage>
</organism>
<feature type="domain" description="PAS" evidence="15">
    <location>
        <begin position="275"/>
        <end position="351"/>
    </location>
</feature>
<dbReference type="InterPro" id="IPR003661">
    <property type="entry name" value="HisK_dim/P_dom"/>
</dbReference>
<gene>
    <name evidence="17" type="ORF">F0U60_06755</name>
</gene>
<keyword evidence="5" id="KW-0808">Transferase</keyword>
<dbReference type="InterPro" id="IPR035965">
    <property type="entry name" value="PAS-like_dom_sf"/>
</dbReference>
<dbReference type="SMART" id="SM00387">
    <property type="entry name" value="HATPase_c"/>
    <property type="match status" value="1"/>
</dbReference>
<dbReference type="EC" id="2.7.13.3" evidence="3"/>
<dbReference type="SUPFAM" id="SSF55785">
    <property type="entry name" value="PYP-like sensor domain (PAS domain)"/>
    <property type="match status" value="7"/>
</dbReference>
<evidence type="ECO:0000256" key="8">
    <source>
        <dbReference type="ARBA" id="ARBA00022777"/>
    </source>
</evidence>
<dbReference type="Pfam" id="PF08448">
    <property type="entry name" value="PAS_4"/>
    <property type="match status" value="5"/>
</dbReference>
<keyword evidence="4" id="KW-0597">Phosphoprotein</keyword>
<protein>
    <recommendedName>
        <fullName evidence="3">histidine kinase</fullName>
        <ecNumber evidence="3">2.7.13.3</ecNumber>
    </recommendedName>
</protein>
<sequence length="1156" mass="130282">MSEDGGRAPDFRALFEAAPEPFLVLSPDAPRFTIIAVSDAYLRTTLTQRQEILGRGLFEVFPANPAESSATGVRNLRGSLERVLASREPDAMAMQRYDLPRKEGGFEERFWSPLNTPVLDAHGEVAFIIHKVEDVTGFVRRQLREAKAELERQRARAEAAEERVTRILERITDAFCSLDKDWRYTYVNEAAQRVAYALGGEGPLLGRSVWEVLPTLKGSRFEREYLRAMREQCAVHFEDFFAPADVWFEVHAYPSPDGLTIVFRDVTARRRAEMRLRSLESVVTNANDAVLITEADPLEHPGPRIVYANEGFTRMTGYRAEEVVGQSPRMMQGPGTDRQATARIRSALEGGEPIQVELLNYKKDGTPFYVDISIAPVLDEQGRLVQFSSVQRDTTERRKAEEAALRLAREEAARTQAEAAERKLTAVLESITDAFFAVDEQWRFTYINRRTEELMGRGREELLGRFFPEEYPEAWDSTLGRECRRAMREQKMLEFEAFSPTTRRWFLVHAYPAAHTLSVYLHDVNERRMMREALRESELRYRALFDNSMDAVLLSAPDGRILMANRACTEMLGYTEEELRKLGWQAVVDPSDPRLQVALEEWRRSGRFRGELTMKCKDGRCFPVELSSSIFLDGQGAEWTSMFIRDITERKEQEQERERLLSALDAERRWLQAVLETVPLGVILIEPDGRVYSNPRAVELFGSVPSANRILFPDGTPVPREQLLSSRVLRTGETILGAEFLAERPDGSRLPILGSAGPIRDAEGRIIGAIGVFQDVSERMKAQEALRMRERLLSGIFEILPIGLRIADATGRIVRSNPAAVRIWGRSGARSWDLRGSKGWYADTGKPLAAEDWPLARALSKGETSIGELIRIQGPDGTRKVLMKSVLPLRDERGRSAGAIAVDTDVTQLKETEEALRRAVRSRDDVLSIVAHDLRNPLNGILLQLQRLQRMGTPLEGTVHKALDTIQRQAMRMNHLIRDLLDATRIEQGTFSLQRDRVSVKELLAEVQENQESIASAVSVDLRPELHGEPPEVWADRDRVIQVLENLIGNAVKFTPPGGHIRVGAEPRGEETLFWVADTGPGIPAEHLPHVFDRFWQASRTDKRGAGLGLAIVKGIIDSHGGRIWVESRVGAGTTFYFTLPVARGLESRTGDTSLH</sequence>
<keyword evidence="12" id="KW-0472">Membrane</keyword>
<evidence type="ECO:0000259" key="14">
    <source>
        <dbReference type="PROSITE" id="PS50109"/>
    </source>
</evidence>
<dbReference type="InterPro" id="IPR013656">
    <property type="entry name" value="PAS_4"/>
</dbReference>
<reference evidence="17 18" key="1">
    <citation type="submission" date="2019-08" db="EMBL/GenBank/DDBJ databases">
        <title>Archangium and Cystobacter genomes.</title>
        <authorList>
            <person name="Chen I.-C.K."/>
            <person name="Wielgoss S."/>
        </authorList>
    </citation>
    <scope>NUCLEOTIDE SEQUENCE [LARGE SCALE GENOMIC DNA]</scope>
    <source>
        <strain evidence="17 18">Cbm 6</strain>
    </source>
</reference>
<dbReference type="PROSITE" id="PS50109">
    <property type="entry name" value="HIS_KIN"/>
    <property type="match status" value="1"/>
</dbReference>
<dbReference type="PROSITE" id="PS50113">
    <property type="entry name" value="PAC"/>
    <property type="match status" value="4"/>
</dbReference>
<keyword evidence="6" id="KW-0812">Transmembrane</keyword>
<feature type="domain" description="PAC" evidence="16">
    <location>
        <begin position="863"/>
        <end position="918"/>
    </location>
</feature>
<keyword evidence="8" id="KW-0418">Kinase</keyword>
<dbReference type="PRINTS" id="PR00344">
    <property type="entry name" value="BCTRLSENSOR"/>
</dbReference>
<evidence type="ECO:0000256" key="4">
    <source>
        <dbReference type="ARBA" id="ARBA00022553"/>
    </source>
</evidence>
<evidence type="ECO:0000256" key="2">
    <source>
        <dbReference type="ARBA" id="ARBA00004141"/>
    </source>
</evidence>
<keyword evidence="7" id="KW-0547">Nucleotide-binding</keyword>
<dbReference type="SUPFAM" id="SSF55874">
    <property type="entry name" value="ATPase domain of HSP90 chaperone/DNA topoisomerase II/histidine kinase"/>
    <property type="match status" value="1"/>
</dbReference>
<dbReference type="CDD" id="cd00075">
    <property type="entry name" value="HATPase"/>
    <property type="match status" value="1"/>
</dbReference>
<evidence type="ECO:0000256" key="6">
    <source>
        <dbReference type="ARBA" id="ARBA00022692"/>
    </source>
</evidence>
<evidence type="ECO:0000259" key="16">
    <source>
        <dbReference type="PROSITE" id="PS50113"/>
    </source>
</evidence>
<dbReference type="EMBL" id="CP043494">
    <property type="protein sequence ID" value="WNG43830.1"/>
    <property type="molecule type" value="Genomic_DNA"/>
</dbReference>